<dbReference type="EMBL" id="FNCJ01000028">
    <property type="protein sequence ID" value="SDI62741.1"/>
    <property type="molecule type" value="Genomic_DNA"/>
</dbReference>
<name>A0A1G8M4A3_9BURK</name>
<evidence type="ECO:0000313" key="2">
    <source>
        <dbReference type="Proteomes" id="UP000199706"/>
    </source>
</evidence>
<dbReference type="AlphaFoldDB" id="A0A1G8M4A3"/>
<accession>A0A1G8M4A3</accession>
<gene>
    <name evidence="1" type="ORF">SAMN05216466_12838</name>
</gene>
<organism evidence="1 2">
    <name type="scientific">Paraburkholderia phenazinium</name>
    <dbReference type="NCBI Taxonomy" id="60549"/>
    <lineage>
        <taxon>Bacteria</taxon>
        <taxon>Pseudomonadati</taxon>
        <taxon>Pseudomonadota</taxon>
        <taxon>Betaproteobacteria</taxon>
        <taxon>Burkholderiales</taxon>
        <taxon>Burkholderiaceae</taxon>
        <taxon>Paraburkholderia</taxon>
    </lineage>
</organism>
<sequence>MLTLVAEDIEWIIPPQRLAVGWNASRTRWGGGRISDGLRGGADDHFVFATAALNDKITNIPEYINTQALALARAAQRNASAPAKRRP</sequence>
<protein>
    <submittedName>
        <fullName evidence="1">Uncharacterized protein</fullName>
    </submittedName>
</protein>
<dbReference type="Proteomes" id="UP000199706">
    <property type="component" value="Unassembled WGS sequence"/>
</dbReference>
<evidence type="ECO:0000313" key="1">
    <source>
        <dbReference type="EMBL" id="SDI62741.1"/>
    </source>
</evidence>
<reference evidence="1 2" key="1">
    <citation type="submission" date="2016-10" db="EMBL/GenBank/DDBJ databases">
        <authorList>
            <person name="de Groot N.N."/>
        </authorList>
    </citation>
    <scope>NUCLEOTIDE SEQUENCE [LARGE SCALE GENOMIC DNA]</scope>
    <source>
        <strain evidence="1 2">LMG 2247</strain>
    </source>
</reference>
<proteinExistence type="predicted"/>